<gene>
    <name evidence="1" type="ORF">G4B88_013715</name>
</gene>
<feature type="non-terminal residue" evidence="1">
    <location>
        <position position="264"/>
    </location>
</feature>
<accession>A0A7J6HTP9</accession>
<evidence type="ECO:0000313" key="2">
    <source>
        <dbReference type="Proteomes" id="UP000583929"/>
    </source>
</evidence>
<name>A0A7J6HTP9_CANSA</name>
<protein>
    <submittedName>
        <fullName evidence="1">Uncharacterized protein</fullName>
    </submittedName>
</protein>
<keyword evidence="2" id="KW-1185">Reference proteome</keyword>
<organism evidence="1 2">
    <name type="scientific">Cannabis sativa</name>
    <name type="common">Hemp</name>
    <name type="synonym">Marijuana</name>
    <dbReference type="NCBI Taxonomy" id="3483"/>
    <lineage>
        <taxon>Eukaryota</taxon>
        <taxon>Viridiplantae</taxon>
        <taxon>Streptophyta</taxon>
        <taxon>Embryophyta</taxon>
        <taxon>Tracheophyta</taxon>
        <taxon>Spermatophyta</taxon>
        <taxon>Magnoliopsida</taxon>
        <taxon>eudicotyledons</taxon>
        <taxon>Gunneridae</taxon>
        <taxon>Pentapetalae</taxon>
        <taxon>rosids</taxon>
        <taxon>fabids</taxon>
        <taxon>Rosales</taxon>
        <taxon>Cannabaceae</taxon>
        <taxon>Cannabis</taxon>
    </lineage>
</organism>
<evidence type="ECO:0000313" key="1">
    <source>
        <dbReference type="EMBL" id="KAF4398626.1"/>
    </source>
</evidence>
<comment type="caution">
    <text evidence="1">The sequence shown here is derived from an EMBL/GenBank/DDBJ whole genome shotgun (WGS) entry which is preliminary data.</text>
</comment>
<dbReference type="EMBL" id="JAATIQ010000025">
    <property type="protein sequence ID" value="KAF4398626.1"/>
    <property type="molecule type" value="Genomic_DNA"/>
</dbReference>
<dbReference type="AlphaFoldDB" id="A0A7J6HTP9"/>
<proteinExistence type="predicted"/>
<sequence>LPLFHLDILLEVELHKVEDFPCMKLHHGIGVECFLEFLLTNCYLTSPIHPDDPLELFFDKFKAINPTSLDMSLGISPISLLLDKSMLFNSPTFLNSEIVPFHINTNFSRLKSSGTPCCPRLLERVLRIRRPVRLVPIHVGISPDNLFPPTSNITNWVQFFNDEGNSAVKLLFLKCNTLMETKKPMEIGIFPDNLLFAKTRIRRERACDQQSGISPDNWLYETSRKIKGINSMASHMEFSCENLLLKRFSEAVTWSKKLGTEPSN</sequence>
<dbReference type="Proteomes" id="UP000583929">
    <property type="component" value="Unassembled WGS sequence"/>
</dbReference>
<reference evidence="1 2" key="1">
    <citation type="journal article" date="2020" name="bioRxiv">
        <title>Sequence and annotation of 42 cannabis genomes reveals extensive copy number variation in cannabinoid synthesis and pathogen resistance genes.</title>
        <authorList>
            <person name="Mckernan K.J."/>
            <person name="Helbert Y."/>
            <person name="Kane L.T."/>
            <person name="Ebling H."/>
            <person name="Zhang L."/>
            <person name="Liu B."/>
            <person name="Eaton Z."/>
            <person name="Mclaughlin S."/>
            <person name="Kingan S."/>
            <person name="Baybayan P."/>
            <person name="Concepcion G."/>
            <person name="Jordan M."/>
            <person name="Riva A."/>
            <person name="Barbazuk W."/>
            <person name="Harkins T."/>
        </authorList>
    </citation>
    <scope>NUCLEOTIDE SEQUENCE [LARGE SCALE GENOMIC DNA]</scope>
    <source>
        <strain evidence="2">cv. Jamaican Lion 4</strain>
        <tissue evidence="1">Leaf</tissue>
    </source>
</reference>